<dbReference type="EMBL" id="JAIZAY010000014">
    <property type="protein sequence ID" value="KAJ8029840.1"/>
    <property type="molecule type" value="Genomic_DNA"/>
</dbReference>
<dbReference type="AlphaFoldDB" id="A0A9Q1BNQ9"/>
<protein>
    <recommendedName>
        <fullName evidence="2">Death domain-containing protein</fullName>
    </recommendedName>
</protein>
<feature type="domain" description="Death" evidence="2">
    <location>
        <begin position="349"/>
        <end position="415"/>
    </location>
</feature>
<evidence type="ECO:0000256" key="1">
    <source>
        <dbReference type="SAM" id="MobiDB-lite"/>
    </source>
</evidence>
<gene>
    <name evidence="3" type="ORF">HOLleu_29347</name>
</gene>
<proteinExistence type="predicted"/>
<evidence type="ECO:0000313" key="3">
    <source>
        <dbReference type="EMBL" id="KAJ8029840.1"/>
    </source>
</evidence>
<feature type="region of interest" description="Disordered" evidence="1">
    <location>
        <begin position="194"/>
        <end position="224"/>
    </location>
</feature>
<comment type="caution">
    <text evidence="3">The sequence shown here is derived from an EMBL/GenBank/DDBJ whole genome shotgun (WGS) entry which is preliminary data.</text>
</comment>
<keyword evidence="4" id="KW-1185">Reference proteome</keyword>
<feature type="compositionally biased region" description="Polar residues" evidence="1">
    <location>
        <begin position="243"/>
        <end position="254"/>
    </location>
</feature>
<dbReference type="OrthoDB" id="10648118at2759"/>
<feature type="compositionally biased region" description="Basic and acidic residues" evidence="1">
    <location>
        <begin position="213"/>
        <end position="224"/>
    </location>
</feature>
<accession>A0A9Q1BNQ9</accession>
<dbReference type="CDD" id="cd01670">
    <property type="entry name" value="Death"/>
    <property type="match status" value="1"/>
</dbReference>
<feature type="compositionally biased region" description="Polar residues" evidence="1">
    <location>
        <begin position="269"/>
        <end position="278"/>
    </location>
</feature>
<name>A0A9Q1BNQ9_HOLLE</name>
<evidence type="ECO:0000259" key="2">
    <source>
        <dbReference type="PROSITE" id="PS50017"/>
    </source>
</evidence>
<dbReference type="SUPFAM" id="SSF50044">
    <property type="entry name" value="SH3-domain"/>
    <property type="match status" value="1"/>
</dbReference>
<dbReference type="SUPFAM" id="SSF47986">
    <property type="entry name" value="DEATH domain"/>
    <property type="match status" value="1"/>
</dbReference>
<dbReference type="InterPro" id="IPR011029">
    <property type="entry name" value="DEATH-like_dom_sf"/>
</dbReference>
<organism evidence="3 4">
    <name type="scientific">Holothuria leucospilota</name>
    <name type="common">Black long sea cucumber</name>
    <name type="synonym">Mertensiothuria leucospilota</name>
    <dbReference type="NCBI Taxonomy" id="206669"/>
    <lineage>
        <taxon>Eukaryota</taxon>
        <taxon>Metazoa</taxon>
        <taxon>Echinodermata</taxon>
        <taxon>Eleutherozoa</taxon>
        <taxon>Echinozoa</taxon>
        <taxon>Holothuroidea</taxon>
        <taxon>Aspidochirotacea</taxon>
        <taxon>Aspidochirotida</taxon>
        <taxon>Holothuriidae</taxon>
        <taxon>Holothuria</taxon>
    </lineage>
</organism>
<dbReference type="Pfam" id="PF00531">
    <property type="entry name" value="Death"/>
    <property type="match status" value="1"/>
</dbReference>
<sequence>MAILKRPCLISHEGTINVQFEIGEKLTIMFMHKNKYAVYRESDGTIAILSNAEFQGTPPAMLDGSKYGALLNDVEFVLMYAVGKVEHCDVGGLRFGRNDVILILAHCNGTFVGITPRKKVGLFPTELVQPITKGRLCIFKGMVLKTNALIDCNTKKIYEGLTHEITKSSEGLFSWLTTGGEFISLHLLIEKSTSESGKTRPLPQPPQDNSQSDEVKNPQDKPKDFDEEDLYVEIICPDEHSQSESTDPYLQSDQGKQRRRLKPSISDLKGQTFSTPVSPETKPDSGLRYHLQSITSSGNHDFFKSFDEEGREAQKRGLLETLQPFLQTEVNNLIFYTVAGYLEAELFHKVGHKLGVPENRRSQIEETKSDVVERTIDLLDHWQQKEGKQATLGRLVDAVIEFDPKDILFILEELCEEVTSLQDMMQPLYRPIN</sequence>
<feature type="region of interest" description="Disordered" evidence="1">
    <location>
        <begin position="241"/>
        <end position="286"/>
    </location>
</feature>
<evidence type="ECO:0000313" key="4">
    <source>
        <dbReference type="Proteomes" id="UP001152320"/>
    </source>
</evidence>
<reference evidence="3" key="1">
    <citation type="submission" date="2021-10" db="EMBL/GenBank/DDBJ databases">
        <title>Tropical sea cucumber genome reveals ecological adaptation and Cuvierian tubules defense mechanism.</title>
        <authorList>
            <person name="Chen T."/>
        </authorList>
    </citation>
    <scope>NUCLEOTIDE SEQUENCE</scope>
    <source>
        <strain evidence="3">Nanhai2018</strain>
        <tissue evidence="3">Muscle</tissue>
    </source>
</reference>
<dbReference type="GO" id="GO:0007165">
    <property type="term" value="P:signal transduction"/>
    <property type="evidence" value="ECO:0007669"/>
    <property type="project" value="InterPro"/>
</dbReference>
<dbReference type="InterPro" id="IPR000488">
    <property type="entry name" value="Death_dom"/>
</dbReference>
<dbReference type="InterPro" id="IPR036028">
    <property type="entry name" value="SH3-like_dom_sf"/>
</dbReference>
<dbReference type="PROSITE" id="PS50017">
    <property type="entry name" value="DEATH_DOMAIN"/>
    <property type="match status" value="1"/>
</dbReference>
<dbReference type="Proteomes" id="UP001152320">
    <property type="component" value="Chromosome 14"/>
</dbReference>
<dbReference type="Gene3D" id="1.10.533.10">
    <property type="entry name" value="Death Domain, Fas"/>
    <property type="match status" value="1"/>
</dbReference>